<comment type="subcellular location">
    <subcellularLocation>
        <location evidence="1">Cell envelope</location>
    </subcellularLocation>
</comment>
<evidence type="ECO:0000256" key="4">
    <source>
        <dbReference type="ARBA" id="ARBA00022729"/>
    </source>
</evidence>
<comment type="similarity">
    <text evidence="2">Belongs to the bacterial solute-binding protein 8 family.</text>
</comment>
<dbReference type="Gene3D" id="3.40.50.1980">
    <property type="entry name" value="Nitrogenase molybdenum iron protein domain"/>
    <property type="match status" value="2"/>
</dbReference>
<protein>
    <recommendedName>
        <fullName evidence="6">Fe/B12 periplasmic-binding domain-containing protein</fullName>
    </recommendedName>
</protein>
<dbReference type="InterPro" id="IPR002491">
    <property type="entry name" value="ABC_transptr_periplasmic_BD"/>
</dbReference>
<dbReference type="EMBL" id="QEIN01000230">
    <property type="protein sequence ID" value="RCV52146.1"/>
    <property type="molecule type" value="Genomic_DNA"/>
</dbReference>
<sequence>MDTTTRRVAVALGALPLLLTAACAPGGPPDAGPGEPAITVEHGLGTAELAAPPERVVTLSLGDTDLALALGVTPVAMEAFWGSDSGVAPWQEDALAGAAVTVLRPDADGAVPIEQVAAAEPDLILATGLYTVDEQYGRLSQIAPTVAYRNGPLRDTWQESATAAGAALGRAEEAGELVAALEARLADTAAGHPEFDGATFTFSQAHEPGALSVMRSTDDVTAVLLAELGLVMSEEAGELPGSEFSVRVGFEELEAIDADVALVNFYAEDLRDDLEGNTVFRRLPVVEGGGYIPLTNEEFAPLRAATVLSVPEALDVMVPKLEDAVG</sequence>
<feature type="domain" description="Fe/B12 periplasmic-binding" evidence="6">
    <location>
        <begin position="55"/>
        <end position="325"/>
    </location>
</feature>
<dbReference type="PROSITE" id="PS50983">
    <property type="entry name" value="FE_B12_PBP"/>
    <property type="match status" value="1"/>
</dbReference>
<keyword evidence="8" id="KW-1185">Reference proteome</keyword>
<dbReference type="RefSeq" id="WP_114400356.1">
    <property type="nucleotide sequence ID" value="NZ_QEIM01000212.1"/>
</dbReference>
<organism evidence="7 8">
    <name type="scientific">Marinitenerispora sediminis</name>
    <dbReference type="NCBI Taxonomy" id="1931232"/>
    <lineage>
        <taxon>Bacteria</taxon>
        <taxon>Bacillati</taxon>
        <taxon>Actinomycetota</taxon>
        <taxon>Actinomycetes</taxon>
        <taxon>Streptosporangiales</taxon>
        <taxon>Nocardiopsidaceae</taxon>
        <taxon>Marinitenerispora</taxon>
    </lineage>
</organism>
<dbReference type="GO" id="GO:1901678">
    <property type="term" value="P:iron coordination entity transport"/>
    <property type="evidence" value="ECO:0007669"/>
    <property type="project" value="UniProtKB-ARBA"/>
</dbReference>
<dbReference type="Proteomes" id="UP000253318">
    <property type="component" value="Unassembled WGS sequence"/>
</dbReference>
<dbReference type="PANTHER" id="PTHR30532:SF24">
    <property type="entry name" value="FERRIC ENTEROBACTIN-BINDING PERIPLASMIC PROTEIN FEPB"/>
    <property type="match status" value="1"/>
</dbReference>
<evidence type="ECO:0000256" key="2">
    <source>
        <dbReference type="ARBA" id="ARBA00008814"/>
    </source>
</evidence>
<gene>
    <name evidence="7" type="ORF">DEF24_22375</name>
</gene>
<dbReference type="Pfam" id="PF01497">
    <property type="entry name" value="Peripla_BP_2"/>
    <property type="match status" value="1"/>
</dbReference>
<evidence type="ECO:0000313" key="8">
    <source>
        <dbReference type="Proteomes" id="UP000253318"/>
    </source>
</evidence>
<evidence type="ECO:0000256" key="3">
    <source>
        <dbReference type="ARBA" id="ARBA00022448"/>
    </source>
</evidence>
<dbReference type="AlphaFoldDB" id="A0A368T077"/>
<comment type="caution">
    <text evidence="7">The sequence shown here is derived from an EMBL/GenBank/DDBJ whole genome shotgun (WGS) entry which is preliminary data.</text>
</comment>
<dbReference type="PROSITE" id="PS51257">
    <property type="entry name" value="PROKAR_LIPOPROTEIN"/>
    <property type="match status" value="1"/>
</dbReference>
<accession>A0A368T077</accession>
<dbReference type="GO" id="GO:0030288">
    <property type="term" value="C:outer membrane-bounded periplasmic space"/>
    <property type="evidence" value="ECO:0007669"/>
    <property type="project" value="TreeGrafter"/>
</dbReference>
<dbReference type="PANTHER" id="PTHR30532">
    <property type="entry name" value="IRON III DICITRATE-BINDING PERIPLASMIC PROTEIN"/>
    <property type="match status" value="1"/>
</dbReference>
<evidence type="ECO:0000256" key="1">
    <source>
        <dbReference type="ARBA" id="ARBA00004196"/>
    </source>
</evidence>
<evidence type="ECO:0000313" key="7">
    <source>
        <dbReference type="EMBL" id="RCV52146.1"/>
    </source>
</evidence>
<reference evidence="7 8" key="1">
    <citation type="submission" date="2018-04" db="EMBL/GenBank/DDBJ databases">
        <title>Novel actinobacteria from marine sediment.</title>
        <authorList>
            <person name="Ng Z.Y."/>
            <person name="Tan G.Y.A."/>
        </authorList>
    </citation>
    <scope>NUCLEOTIDE SEQUENCE [LARGE SCALE GENOMIC DNA]</scope>
    <source>
        <strain evidence="7 8">TPS81</strain>
    </source>
</reference>
<feature type="chain" id="PRO_5016851784" description="Fe/B12 periplasmic-binding domain-containing protein" evidence="5">
    <location>
        <begin position="25"/>
        <end position="326"/>
    </location>
</feature>
<keyword evidence="3" id="KW-0813">Transport</keyword>
<evidence type="ECO:0000256" key="5">
    <source>
        <dbReference type="SAM" id="SignalP"/>
    </source>
</evidence>
<proteinExistence type="inferred from homology"/>
<dbReference type="SUPFAM" id="SSF53807">
    <property type="entry name" value="Helical backbone' metal receptor"/>
    <property type="match status" value="1"/>
</dbReference>
<feature type="signal peptide" evidence="5">
    <location>
        <begin position="1"/>
        <end position="24"/>
    </location>
</feature>
<name>A0A368T077_9ACTN</name>
<keyword evidence="4 5" id="KW-0732">Signal</keyword>
<dbReference type="OrthoDB" id="1846031at2"/>
<dbReference type="InterPro" id="IPR051313">
    <property type="entry name" value="Bact_iron-sidero_bind"/>
</dbReference>
<evidence type="ECO:0000259" key="6">
    <source>
        <dbReference type="PROSITE" id="PS50983"/>
    </source>
</evidence>